<dbReference type="STRING" id="698738.OLEAN_C26590"/>
<reference evidence="1 2" key="1">
    <citation type="journal article" date="2013" name="Nat. Commun.">
        <title>Genome sequence and functional genomic analysis of the oil-degrading bacterium Oleispira antarctica.</title>
        <authorList>
            <person name="Kube M."/>
            <person name="Chernikova T.N."/>
            <person name="Al-Ramahi Y."/>
            <person name="Beloqui A."/>
            <person name="Lopez-Cortez N."/>
            <person name="Guazzaroni M.E."/>
            <person name="Heipieper H.J."/>
            <person name="Klages S."/>
            <person name="Kotsyurbenko O.R."/>
            <person name="Langer I."/>
            <person name="Nechitaylo T.Y."/>
            <person name="Lunsdorf H."/>
            <person name="Fernandez M."/>
            <person name="Juarez S."/>
            <person name="Ciordia S."/>
            <person name="Singer A."/>
            <person name="Kagan O."/>
            <person name="Egorova O."/>
            <person name="Petit P.A."/>
            <person name="Stogios P."/>
            <person name="Kim Y."/>
            <person name="Tchigvintsev A."/>
            <person name="Flick R."/>
            <person name="Denaro R."/>
            <person name="Genovese M."/>
            <person name="Albar J.P."/>
            <person name="Reva O.N."/>
            <person name="Martinez-Gomariz M."/>
            <person name="Tran H."/>
            <person name="Ferrer M."/>
            <person name="Savchenko A."/>
            <person name="Yakunin A.F."/>
            <person name="Yakimov M.M."/>
            <person name="Golyshina O.V."/>
            <person name="Reinhardt R."/>
            <person name="Golyshin P.N."/>
        </authorList>
    </citation>
    <scope>NUCLEOTIDE SEQUENCE [LARGE SCALE GENOMIC DNA]</scope>
</reference>
<sequence length="112" mass="12595">MTACVTTDGLGRSTGTEAEHKSYYGTWTIMKVVLKNGEIKDLTNGPIDYVHIRKSEIAEEISGYGIKNYNYIETDNTLIVMAGNRVSTWKIIENTKNTMEIETPAGRYILSR</sequence>
<keyword evidence="2" id="KW-1185">Reference proteome</keyword>
<dbReference type="EMBL" id="FO203512">
    <property type="protein sequence ID" value="CCK76835.1"/>
    <property type="molecule type" value="Genomic_DNA"/>
</dbReference>
<evidence type="ECO:0008006" key="3">
    <source>
        <dbReference type="Google" id="ProtNLM"/>
    </source>
</evidence>
<gene>
    <name evidence="1" type="ORF">OLEAN_C26590</name>
</gene>
<evidence type="ECO:0000313" key="2">
    <source>
        <dbReference type="Proteomes" id="UP000032749"/>
    </source>
</evidence>
<name>R4YPJ3_OLEAN</name>
<dbReference type="KEGG" id="oai:OLEAN_C26590"/>
<protein>
    <recommendedName>
        <fullName evidence="3">Lipocalin-like domain-containing protein</fullName>
    </recommendedName>
</protein>
<evidence type="ECO:0000313" key="1">
    <source>
        <dbReference type="EMBL" id="CCK76835.1"/>
    </source>
</evidence>
<dbReference type="AlphaFoldDB" id="R4YPJ3"/>
<proteinExistence type="predicted"/>
<dbReference type="Proteomes" id="UP000032749">
    <property type="component" value="Chromosome"/>
</dbReference>
<organism evidence="1 2">
    <name type="scientific">Oleispira antarctica RB-8</name>
    <dbReference type="NCBI Taxonomy" id="698738"/>
    <lineage>
        <taxon>Bacteria</taxon>
        <taxon>Pseudomonadati</taxon>
        <taxon>Pseudomonadota</taxon>
        <taxon>Gammaproteobacteria</taxon>
        <taxon>Oceanospirillales</taxon>
        <taxon>Oceanospirillaceae</taxon>
        <taxon>Oleispira</taxon>
    </lineage>
</organism>
<dbReference type="HOGENOM" id="CLU_2143311_0_0_6"/>
<accession>R4YPJ3</accession>